<dbReference type="InterPro" id="IPR050687">
    <property type="entry name" value="Dynein_IC"/>
</dbReference>
<reference evidence="13 14" key="1">
    <citation type="submission" date="2023-03" db="EMBL/GenBank/DDBJ databases">
        <title>High-quality genome of Scylla paramamosain provides insights in environmental adaptation.</title>
        <authorList>
            <person name="Zhang L."/>
        </authorList>
    </citation>
    <scope>NUCLEOTIDE SEQUENCE [LARGE SCALE GENOMIC DNA]</scope>
    <source>
        <strain evidence="13">LZ_2023a</strain>
        <tissue evidence="13">Muscle</tissue>
    </source>
</reference>
<dbReference type="PANTHER" id="PTHR12442:SF11">
    <property type="entry name" value="DYNEIN AXONEMAL INTERMEDIATE CHAIN 1"/>
    <property type="match status" value="1"/>
</dbReference>
<gene>
    <name evidence="13" type="ORF">O3P69_002481</name>
</gene>
<organism evidence="13 14">
    <name type="scientific">Scylla paramamosain</name>
    <name type="common">Mud crab</name>
    <dbReference type="NCBI Taxonomy" id="85552"/>
    <lineage>
        <taxon>Eukaryota</taxon>
        <taxon>Metazoa</taxon>
        <taxon>Ecdysozoa</taxon>
        <taxon>Arthropoda</taxon>
        <taxon>Crustacea</taxon>
        <taxon>Multicrustacea</taxon>
        <taxon>Malacostraca</taxon>
        <taxon>Eumalacostraca</taxon>
        <taxon>Eucarida</taxon>
        <taxon>Decapoda</taxon>
        <taxon>Pleocyemata</taxon>
        <taxon>Brachyura</taxon>
        <taxon>Eubrachyura</taxon>
        <taxon>Portunoidea</taxon>
        <taxon>Portunidae</taxon>
        <taxon>Portuninae</taxon>
        <taxon>Scylla</taxon>
    </lineage>
</organism>
<keyword evidence="3" id="KW-0963">Cytoplasm</keyword>
<feature type="compositionally biased region" description="Basic and acidic residues" evidence="12">
    <location>
        <begin position="195"/>
        <end position="204"/>
    </location>
</feature>
<feature type="region of interest" description="Disordered" evidence="12">
    <location>
        <begin position="189"/>
        <end position="230"/>
    </location>
</feature>
<keyword evidence="8" id="KW-0505">Motor protein</keyword>
<feature type="repeat" description="WD" evidence="11">
    <location>
        <begin position="491"/>
        <end position="523"/>
    </location>
</feature>
<evidence type="ECO:0000256" key="5">
    <source>
        <dbReference type="ARBA" id="ARBA00022701"/>
    </source>
</evidence>
<dbReference type="GO" id="GO:0036158">
    <property type="term" value="P:outer dynein arm assembly"/>
    <property type="evidence" value="ECO:0007669"/>
    <property type="project" value="TreeGrafter"/>
</dbReference>
<evidence type="ECO:0000256" key="6">
    <source>
        <dbReference type="ARBA" id="ARBA00022737"/>
    </source>
</evidence>
<comment type="subcellular location">
    <subcellularLocation>
        <location evidence="1">Cytoplasm</location>
        <location evidence="1">Cytoskeleton</location>
        <location evidence="1">Cilium axoneme</location>
    </subcellularLocation>
</comment>
<dbReference type="Pfam" id="PF00400">
    <property type="entry name" value="WD40"/>
    <property type="match status" value="2"/>
</dbReference>
<keyword evidence="14" id="KW-1185">Reference proteome</keyword>
<keyword evidence="7" id="KW-0243">Dynein</keyword>
<evidence type="ECO:0008006" key="15">
    <source>
        <dbReference type="Google" id="ProtNLM"/>
    </source>
</evidence>
<comment type="similarity">
    <text evidence="2">Belongs to the dynein intermediate chain family.</text>
</comment>
<dbReference type="InterPro" id="IPR015943">
    <property type="entry name" value="WD40/YVTN_repeat-like_dom_sf"/>
</dbReference>
<name>A0AAW0UKN6_SCYPA</name>
<comment type="caution">
    <text evidence="13">The sequence shown here is derived from an EMBL/GenBank/DDBJ whole genome shotgun (WGS) entry which is preliminary data.</text>
</comment>
<evidence type="ECO:0000256" key="11">
    <source>
        <dbReference type="PROSITE-ProRule" id="PRU00221"/>
    </source>
</evidence>
<evidence type="ECO:0000256" key="2">
    <source>
        <dbReference type="ARBA" id="ARBA00011059"/>
    </source>
</evidence>
<keyword evidence="5" id="KW-0493">Microtubule</keyword>
<accession>A0AAW0UKN6</accession>
<evidence type="ECO:0000256" key="4">
    <source>
        <dbReference type="ARBA" id="ARBA00022574"/>
    </source>
</evidence>
<keyword evidence="10" id="KW-0966">Cell projection</keyword>
<dbReference type="GO" id="GO:0045503">
    <property type="term" value="F:dynein light chain binding"/>
    <property type="evidence" value="ECO:0007669"/>
    <property type="project" value="TreeGrafter"/>
</dbReference>
<dbReference type="PANTHER" id="PTHR12442">
    <property type="entry name" value="DYNEIN INTERMEDIATE CHAIN"/>
    <property type="match status" value="1"/>
</dbReference>
<keyword evidence="6" id="KW-0677">Repeat</keyword>
<evidence type="ECO:0000313" key="14">
    <source>
        <dbReference type="Proteomes" id="UP001487740"/>
    </source>
</evidence>
<sequence length="650" mass="72664">MLARVAPKLRLRRREELGDEEGEGEQQGTREPEVIIRLSSNSARLHNQVRYDLTCGAYRRVLASEDDLTLDLLTLPSRVIHRDLHDQIQRKQQQEEQQNKQSSKEGGDEARRLMEEVYRDMVNPDDLAKLDSQPNPFNFSERVSQTNRFSKRNLSMQTEAPPSTTFGLTVSPAVIHDAYLESYEIQLEEEMERELEERERDRGNKGSGTPPPGTLDPLELAGSTGQRHGQETVGLAGLSQAAKVVERMVNQNTYDDITQDFRYWEDGSDEFRPLEGSLLPLWKFTHDGSRQLIVTDVCWSPIYSDLFAAAYAPSSVGGGMLCLYTLKNPSTPERVFRAPCGVTCVSFHPQYGSVLAAGWADGTVVVYEARPPGQPGVLASCTGSGKHLLPVSQVQWVSTDPGEDLCLYSVAQDGRLTQWHVHSSVLVHTDLLQFKTDQPQTLTSQDRVMLEGIGTCVAFRPDDEKEMLVGVDTGAVFQCTTVDTIHALTRYPAHTGPVRQVLWNSYHNHVFVSCSVDWTVKVWIQYTLSPLIVLDLGGAVSGVAWSPFNSSVVVALSDEGRVHVYDLFLRRARPLCVQSLVQRRRASATCVCPNPSHPVLLVGGERGNLICFKLSPNLRRVHKDNKTTDERNPREIEVCKMERLIATNKG</sequence>
<dbReference type="GO" id="GO:0003341">
    <property type="term" value="P:cilium movement"/>
    <property type="evidence" value="ECO:0007669"/>
    <property type="project" value="TreeGrafter"/>
</dbReference>
<evidence type="ECO:0000256" key="8">
    <source>
        <dbReference type="ARBA" id="ARBA00023175"/>
    </source>
</evidence>
<dbReference type="Proteomes" id="UP001487740">
    <property type="component" value="Unassembled WGS sequence"/>
</dbReference>
<dbReference type="GO" id="GO:0036157">
    <property type="term" value="C:outer dynein arm"/>
    <property type="evidence" value="ECO:0007669"/>
    <property type="project" value="TreeGrafter"/>
</dbReference>
<dbReference type="EMBL" id="JARAKH010000009">
    <property type="protein sequence ID" value="KAK8400707.1"/>
    <property type="molecule type" value="Genomic_DNA"/>
</dbReference>
<keyword evidence="4 11" id="KW-0853">WD repeat</keyword>
<dbReference type="Gene3D" id="2.130.10.10">
    <property type="entry name" value="YVTN repeat-like/Quinoprotein amine dehydrogenase"/>
    <property type="match status" value="2"/>
</dbReference>
<dbReference type="AlphaFoldDB" id="A0AAW0UKN6"/>
<dbReference type="InterPro" id="IPR001680">
    <property type="entry name" value="WD40_rpt"/>
</dbReference>
<evidence type="ECO:0000256" key="3">
    <source>
        <dbReference type="ARBA" id="ARBA00022490"/>
    </source>
</evidence>
<keyword evidence="9" id="KW-0206">Cytoskeleton</keyword>
<dbReference type="GO" id="GO:0045504">
    <property type="term" value="F:dynein heavy chain binding"/>
    <property type="evidence" value="ECO:0007669"/>
    <property type="project" value="TreeGrafter"/>
</dbReference>
<evidence type="ECO:0000256" key="10">
    <source>
        <dbReference type="ARBA" id="ARBA00023273"/>
    </source>
</evidence>
<evidence type="ECO:0000256" key="7">
    <source>
        <dbReference type="ARBA" id="ARBA00023017"/>
    </source>
</evidence>
<dbReference type="InterPro" id="IPR036322">
    <property type="entry name" value="WD40_repeat_dom_sf"/>
</dbReference>
<evidence type="ECO:0000256" key="9">
    <source>
        <dbReference type="ARBA" id="ARBA00023212"/>
    </source>
</evidence>
<proteinExistence type="inferred from homology"/>
<dbReference type="PROSITE" id="PS50082">
    <property type="entry name" value="WD_REPEATS_2"/>
    <property type="match status" value="1"/>
</dbReference>
<dbReference type="SMART" id="SM00320">
    <property type="entry name" value="WD40"/>
    <property type="match status" value="6"/>
</dbReference>
<dbReference type="SUPFAM" id="SSF50978">
    <property type="entry name" value="WD40 repeat-like"/>
    <property type="match status" value="1"/>
</dbReference>
<feature type="region of interest" description="Disordered" evidence="12">
    <location>
        <begin position="88"/>
        <end position="109"/>
    </location>
</feature>
<evidence type="ECO:0000256" key="1">
    <source>
        <dbReference type="ARBA" id="ARBA00004430"/>
    </source>
</evidence>
<protein>
    <recommendedName>
        <fullName evidence="15">Dynein intermediate chain 2, ciliary</fullName>
    </recommendedName>
</protein>
<evidence type="ECO:0000313" key="13">
    <source>
        <dbReference type="EMBL" id="KAK8400707.1"/>
    </source>
</evidence>
<evidence type="ECO:0000256" key="12">
    <source>
        <dbReference type="SAM" id="MobiDB-lite"/>
    </source>
</evidence>
<dbReference type="GO" id="GO:0005874">
    <property type="term" value="C:microtubule"/>
    <property type="evidence" value="ECO:0007669"/>
    <property type="project" value="UniProtKB-KW"/>
</dbReference>